<evidence type="ECO:0000313" key="3">
    <source>
        <dbReference type="EMBL" id="QIT17045.1"/>
    </source>
</evidence>
<keyword evidence="3" id="KW-0808">Transferase</keyword>
<name>A0A6H0FRS5_ACIPI</name>
<dbReference type="EC" id="2.5.1.18" evidence="3"/>
<dbReference type="Pfam" id="PF00043">
    <property type="entry name" value="GST_C"/>
    <property type="match status" value="1"/>
</dbReference>
<dbReference type="Proteomes" id="UP000501692">
    <property type="component" value="Chromosome"/>
</dbReference>
<dbReference type="PANTHER" id="PTHR44051">
    <property type="entry name" value="GLUTATHIONE S-TRANSFERASE-RELATED"/>
    <property type="match status" value="1"/>
</dbReference>
<dbReference type="NCBIfam" id="NF007831">
    <property type="entry name" value="PRK10542.1"/>
    <property type="match status" value="1"/>
</dbReference>
<dbReference type="CDD" id="cd03188">
    <property type="entry name" value="GST_C_Beta"/>
    <property type="match status" value="1"/>
</dbReference>
<dbReference type="PROSITE" id="PS50404">
    <property type="entry name" value="GST_NTER"/>
    <property type="match status" value="1"/>
</dbReference>
<reference evidence="3 4" key="1">
    <citation type="submission" date="2020-03" db="EMBL/GenBank/DDBJ databases">
        <authorList>
            <person name="Zhang L."/>
            <person name="Han X."/>
            <person name="Chen Y."/>
            <person name="Yu Y."/>
        </authorList>
    </citation>
    <scope>NUCLEOTIDE SEQUENCE [LARGE SCALE GENOMIC DNA]</scope>
    <source>
        <strain evidence="3 4">A1254</strain>
    </source>
</reference>
<dbReference type="EMBL" id="CP049806">
    <property type="protein sequence ID" value="QIT17045.1"/>
    <property type="molecule type" value="Genomic_DNA"/>
</dbReference>
<proteinExistence type="predicted"/>
<dbReference type="InterPro" id="IPR036282">
    <property type="entry name" value="Glutathione-S-Trfase_C_sf"/>
</dbReference>
<dbReference type="PANTHER" id="PTHR44051:SF8">
    <property type="entry name" value="GLUTATHIONE S-TRANSFERASE GSTA"/>
    <property type="match status" value="1"/>
</dbReference>
<evidence type="ECO:0000259" key="1">
    <source>
        <dbReference type="PROSITE" id="PS50404"/>
    </source>
</evidence>
<dbReference type="SFLD" id="SFLDG01150">
    <property type="entry name" value="Main.1:_Beta-like"/>
    <property type="match status" value="1"/>
</dbReference>
<dbReference type="Gene3D" id="1.20.1050.10">
    <property type="match status" value="1"/>
</dbReference>
<evidence type="ECO:0000259" key="2">
    <source>
        <dbReference type="PROSITE" id="PS50405"/>
    </source>
</evidence>
<dbReference type="InterPro" id="IPR004046">
    <property type="entry name" value="GST_C"/>
</dbReference>
<dbReference type="InterPro" id="IPR036249">
    <property type="entry name" value="Thioredoxin-like_sf"/>
</dbReference>
<protein>
    <submittedName>
        <fullName evidence="3">Glutathione transferase GstA</fullName>
        <ecNumber evidence="3">2.5.1.18</ecNumber>
    </submittedName>
</protein>
<dbReference type="CDD" id="cd03057">
    <property type="entry name" value="GST_N_Beta"/>
    <property type="match status" value="1"/>
</dbReference>
<dbReference type="RefSeq" id="WP_167563162.1">
    <property type="nucleotide sequence ID" value="NZ_CP049806.1"/>
</dbReference>
<dbReference type="PROSITE" id="PS50405">
    <property type="entry name" value="GST_CTER"/>
    <property type="match status" value="1"/>
</dbReference>
<dbReference type="SFLD" id="SFLDS00019">
    <property type="entry name" value="Glutathione_Transferase_(cytos"/>
    <property type="match status" value="1"/>
</dbReference>
<evidence type="ECO:0000313" key="4">
    <source>
        <dbReference type="Proteomes" id="UP000501692"/>
    </source>
</evidence>
<feature type="domain" description="GST C-terminal" evidence="2">
    <location>
        <begin position="87"/>
        <end position="202"/>
    </location>
</feature>
<dbReference type="InterPro" id="IPR004045">
    <property type="entry name" value="Glutathione_S-Trfase_N"/>
</dbReference>
<dbReference type="AlphaFoldDB" id="A0A6H0FRS5"/>
<dbReference type="SFLD" id="SFLDG00358">
    <property type="entry name" value="Main_(cytGST)"/>
    <property type="match status" value="1"/>
</dbReference>
<dbReference type="Gene3D" id="3.40.30.10">
    <property type="entry name" value="Glutaredoxin"/>
    <property type="match status" value="1"/>
</dbReference>
<dbReference type="GO" id="GO:0004364">
    <property type="term" value="F:glutathione transferase activity"/>
    <property type="evidence" value="ECO:0007669"/>
    <property type="project" value="UniProtKB-EC"/>
</dbReference>
<dbReference type="InterPro" id="IPR040079">
    <property type="entry name" value="Glutathione_S-Trfase"/>
</dbReference>
<dbReference type="Pfam" id="PF13409">
    <property type="entry name" value="GST_N_2"/>
    <property type="match status" value="1"/>
</dbReference>
<dbReference type="SUPFAM" id="SSF47616">
    <property type="entry name" value="GST C-terminal domain-like"/>
    <property type="match status" value="1"/>
</dbReference>
<dbReference type="InterPro" id="IPR010987">
    <property type="entry name" value="Glutathione-S-Trfase_C-like"/>
</dbReference>
<feature type="domain" description="GST N-terminal" evidence="1">
    <location>
        <begin position="1"/>
        <end position="81"/>
    </location>
</feature>
<dbReference type="SUPFAM" id="SSF52833">
    <property type="entry name" value="Thioredoxin-like"/>
    <property type="match status" value="1"/>
</dbReference>
<sequence>MKLFYSPNACSLAPHIVLRELGFAFELIKVDLHQHLTEKGEDFYQLNNKGQVPLLQLDDDSLLTEGAVISQFLVDQSSRKDLLAEINTTDRYKTLSWMNFIASEIHKAYSPFFNDSYNEQFKSVYSIILNKHYSQIDEQLKGQNYLTGNNFTIADIYLFVVTRWADFIGLDLKHFMHLASFMQRIAERQTVQDAIAAESPCY</sequence>
<accession>A0A6H0FRS5</accession>
<gene>
    <name evidence="3" type="primary">gstA</name>
    <name evidence="3" type="ORF">G8E09_04605</name>
</gene>
<organism evidence="3 4">
    <name type="scientific">Acinetobacter pittii</name>
    <name type="common">Acinetobacter genomosp. 3</name>
    <dbReference type="NCBI Taxonomy" id="48296"/>
    <lineage>
        <taxon>Bacteria</taxon>
        <taxon>Pseudomonadati</taxon>
        <taxon>Pseudomonadota</taxon>
        <taxon>Gammaproteobacteria</taxon>
        <taxon>Moraxellales</taxon>
        <taxon>Moraxellaceae</taxon>
        <taxon>Acinetobacter</taxon>
        <taxon>Acinetobacter calcoaceticus/baumannii complex</taxon>
    </lineage>
</organism>